<dbReference type="InterPro" id="IPR001509">
    <property type="entry name" value="Epimerase_deHydtase"/>
</dbReference>
<reference evidence="2 3" key="1">
    <citation type="submission" date="2019-10" db="EMBL/GenBank/DDBJ databases">
        <title>Actinomadura rubteroloni sp. nov. and Actinomadura macrotermitis sp. nov., isolated from the gut of fungus growing-termite Macrotermes natalensis.</title>
        <authorList>
            <person name="Benndorf R."/>
            <person name="Martin K."/>
            <person name="Kuefner M."/>
            <person name="De Beer W."/>
            <person name="Kaster A.-K."/>
            <person name="Vollmers J."/>
            <person name="Poulsen M."/>
            <person name="Beemelmanns C."/>
        </authorList>
    </citation>
    <scope>NUCLEOTIDE SEQUENCE [LARGE SCALE GENOMIC DNA]</scope>
    <source>
        <strain evidence="2 3">RB68</strain>
    </source>
</reference>
<dbReference type="InterPro" id="IPR036291">
    <property type="entry name" value="NAD(P)-bd_dom_sf"/>
</dbReference>
<dbReference type="PANTHER" id="PTHR43796">
    <property type="entry name" value="CARBOXYNORSPERMIDINE SYNTHASE"/>
    <property type="match status" value="1"/>
</dbReference>
<dbReference type="PANTHER" id="PTHR43796:SF2">
    <property type="entry name" value="CARBOXYNORSPERMIDINE SYNTHASE"/>
    <property type="match status" value="1"/>
</dbReference>
<dbReference type="SUPFAM" id="SSF51735">
    <property type="entry name" value="NAD(P)-binding Rossmann-fold domains"/>
    <property type="match status" value="1"/>
</dbReference>
<evidence type="ECO:0000259" key="1">
    <source>
        <dbReference type="Pfam" id="PF01370"/>
    </source>
</evidence>
<dbReference type="Pfam" id="PF01370">
    <property type="entry name" value="Epimerase"/>
    <property type="match status" value="1"/>
</dbReference>
<evidence type="ECO:0000313" key="3">
    <source>
        <dbReference type="Proteomes" id="UP000487268"/>
    </source>
</evidence>
<dbReference type="EMBL" id="WEGH01000007">
    <property type="protein sequence ID" value="MQY09692.1"/>
    <property type="molecule type" value="Genomic_DNA"/>
</dbReference>
<accession>A0A7K0C9A3</accession>
<dbReference type="RefSeq" id="WP_194293618.1">
    <property type="nucleotide sequence ID" value="NZ_WEGH01000007.1"/>
</dbReference>
<evidence type="ECO:0000313" key="2">
    <source>
        <dbReference type="EMBL" id="MQY09692.1"/>
    </source>
</evidence>
<protein>
    <recommendedName>
        <fullName evidence="1">NAD-dependent epimerase/dehydratase domain-containing protein</fullName>
    </recommendedName>
</protein>
<organism evidence="2 3">
    <name type="scientific">Actinomadura macrotermitis</name>
    <dbReference type="NCBI Taxonomy" id="2585200"/>
    <lineage>
        <taxon>Bacteria</taxon>
        <taxon>Bacillati</taxon>
        <taxon>Actinomycetota</taxon>
        <taxon>Actinomycetes</taxon>
        <taxon>Streptosporangiales</taxon>
        <taxon>Thermomonosporaceae</taxon>
        <taxon>Actinomadura</taxon>
    </lineage>
</organism>
<comment type="caution">
    <text evidence="2">The sequence shown here is derived from an EMBL/GenBank/DDBJ whole genome shotgun (WGS) entry which is preliminary data.</text>
</comment>
<keyword evidence="3" id="KW-1185">Reference proteome</keyword>
<dbReference type="AlphaFoldDB" id="A0A7K0C9A3"/>
<feature type="domain" description="NAD-dependent epimerase/dehydratase" evidence="1">
    <location>
        <begin position="4"/>
        <end position="100"/>
    </location>
</feature>
<sequence length="311" mass="32790">MATVLVLGGYGAVGRHLVTRLRQDGHTALAAGRDAVRADRTVDLARPGLRSYRSALSGVDVVVNASGVEEPRLAEQATARGAAFVDITATASYIAALERLDPPRPVLLSVGLAPGLTNLLAAAVHRAAPGPVDVAVLLGAGERHGPAAGEWTYRLLGRRFHHHGDTIRNFTRPRRFDLPRLGRRRLYRLDFSDQHTLSRDLGVPVRTYFGLDSRAATTALAALTWLPGGSRPPRGLHVPGGDGWLVLARGHDGTTRWARGRGQSHGTAVIAAAAVGLATALPPGTRHLHHGLGLGDLPAGRGIEFGAPAGR</sequence>
<proteinExistence type="predicted"/>
<gene>
    <name evidence="2" type="ORF">ACRB68_78210</name>
</gene>
<dbReference type="Proteomes" id="UP000487268">
    <property type="component" value="Unassembled WGS sequence"/>
</dbReference>
<dbReference type="Gene3D" id="3.40.50.720">
    <property type="entry name" value="NAD(P)-binding Rossmann-like Domain"/>
    <property type="match status" value="1"/>
</dbReference>
<name>A0A7K0C9A3_9ACTN</name>